<dbReference type="Proteomes" id="UP001151760">
    <property type="component" value="Unassembled WGS sequence"/>
</dbReference>
<evidence type="ECO:0000256" key="1">
    <source>
        <dbReference type="SAM" id="MobiDB-lite"/>
    </source>
</evidence>
<keyword evidence="3" id="KW-1185">Reference proteome</keyword>
<comment type="caution">
    <text evidence="2">The sequence shown here is derived from an EMBL/GenBank/DDBJ whole genome shotgun (WGS) entry which is preliminary data.</text>
</comment>
<sequence length="109" mass="12253">MVEVVRTCQEKTKVSTGLESRSYGSGRLEEKGTRLGGLVVDFELALLVSLVFLALEFRDTLIQHMEAVKNRLLKRHNIKWLMKARVNENKSKTTEEKTDTSNALGCIGS</sequence>
<organism evidence="2 3">
    <name type="scientific">Tanacetum coccineum</name>
    <dbReference type="NCBI Taxonomy" id="301880"/>
    <lineage>
        <taxon>Eukaryota</taxon>
        <taxon>Viridiplantae</taxon>
        <taxon>Streptophyta</taxon>
        <taxon>Embryophyta</taxon>
        <taxon>Tracheophyta</taxon>
        <taxon>Spermatophyta</taxon>
        <taxon>Magnoliopsida</taxon>
        <taxon>eudicotyledons</taxon>
        <taxon>Gunneridae</taxon>
        <taxon>Pentapetalae</taxon>
        <taxon>asterids</taxon>
        <taxon>campanulids</taxon>
        <taxon>Asterales</taxon>
        <taxon>Asteraceae</taxon>
        <taxon>Asteroideae</taxon>
        <taxon>Anthemideae</taxon>
        <taxon>Anthemidinae</taxon>
        <taxon>Tanacetum</taxon>
    </lineage>
</organism>
<feature type="region of interest" description="Disordered" evidence="1">
    <location>
        <begin position="89"/>
        <end position="109"/>
    </location>
</feature>
<reference evidence="2" key="2">
    <citation type="submission" date="2022-01" db="EMBL/GenBank/DDBJ databases">
        <authorList>
            <person name="Yamashiro T."/>
            <person name="Shiraishi A."/>
            <person name="Satake H."/>
            <person name="Nakayama K."/>
        </authorList>
    </citation>
    <scope>NUCLEOTIDE SEQUENCE</scope>
</reference>
<dbReference type="EMBL" id="BQNB010013717">
    <property type="protein sequence ID" value="GJT19433.1"/>
    <property type="molecule type" value="Genomic_DNA"/>
</dbReference>
<evidence type="ECO:0000313" key="2">
    <source>
        <dbReference type="EMBL" id="GJT19433.1"/>
    </source>
</evidence>
<protein>
    <submittedName>
        <fullName evidence="2">Uncharacterized protein</fullName>
    </submittedName>
</protein>
<gene>
    <name evidence="2" type="ORF">Tco_0878139</name>
</gene>
<feature type="compositionally biased region" description="Basic and acidic residues" evidence="1">
    <location>
        <begin position="89"/>
        <end position="99"/>
    </location>
</feature>
<reference evidence="2" key="1">
    <citation type="journal article" date="2022" name="Int. J. Mol. Sci.">
        <title>Draft Genome of Tanacetum Coccineum: Genomic Comparison of Closely Related Tanacetum-Family Plants.</title>
        <authorList>
            <person name="Yamashiro T."/>
            <person name="Shiraishi A."/>
            <person name="Nakayama K."/>
            <person name="Satake H."/>
        </authorList>
    </citation>
    <scope>NUCLEOTIDE SEQUENCE</scope>
</reference>
<evidence type="ECO:0000313" key="3">
    <source>
        <dbReference type="Proteomes" id="UP001151760"/>
    </source>
</evidence>
<accession>A0ABQ5BYN4</accession>
<name>A0ABQ5BYN4_9ASTR</name>
<proteinExistence type="predicted"/>